<dbReference type="EMBL" id="MHNK01000008">
    <property type="protein sequence ID" value="OGZ44130.1"/>
    <property type="molecule type" value="Genomic_DNA"/>
</dbReference>
<organism evidence="3 4">
    <name type="scientific">Candidatus Ryanbacteria bacterium RIFCSPHIGHO2_01_FULL_45_22</name>
    <dbReference type="NCBI Taxonomy" id="1802114"/>
    <lineage>
        <taxon>Bacteria</taxon>
        <taxon>Candidatus Ryaniibacteriota</taxon>
    </lineage>
</organism>
<evidence type="ECO:0000313" key="4">
    <source>
        <dbReference type="Proteomes" id="UP000177480"/>
    </source>
</evidence>
<accession>A0A1G2G2J9</accession>
<gene>
    <name evidence="3" type="ORF">A2719_01535</name>
</gene>
<dbReference type="InterPro" id="IPR018911">
    <property type="entry name" value="Gmad2_Ig-like_dom"/>
</dbReference>
<protein>
    <recommendedName>
        <fullName evidence="2">Bacterial spore germination immunoglobulin-like domain-containing protein</fullName>
    </recommendedName>
</protein>
<dbReference type="Proteomes" id="UP000177480">
    <property type="component" value="Unassembled WGS sequence"/>
</dbReference>
<dbReference type="Pfam" id="PF10648">
    <property type="entry name" value="Gmad2"/>
    <property type="match status" value="1"/>
</dbReference>
<name>A0A1G2G2J9_9BACT</name>
<evidence type="ECO:0000256" key="1">
    <source>
        <dbReference type="SAM" id="SignalP"/>
    </source>
</evidence>
<sequence>MGLVIIVILAIALFLIPSPASAPGTDKTAQNESASIKVVPFSSDNVKVSAPLPGAEVDKNFEVIGEARGDWYFEGTFPVQVHDSANNRIGGGTAKSESDWMTTEFVPFSANISAENYSGPAILAFLKSNPSGLPENDDSVSIPIVIK</sequence>
<comment type="caution">
    <text evidence="3">The sequence shown here is derived from an EMBL/GenBank/DDBJ whole genome shotgun (WGS) entry which is preliminary data.</text>
</comment>
<feature type="domain" description="Bacterial spore germination immunoglobulin-like" evidence="2">
    <location>
        <begin position="45"/>
        <end position="120"/>
    </location>
</feature>
<dbReference type="STRING" id="1802114.A2719_01535"/>
<dbReference type="AlphaFoldDB" id="A0A1G2G2J9"/>
<feature type="signal peptide" evidence="1">
    <location>
        <begin position="1"/>
        <end position="22"/>
    </location>
</feature>
<proteinExistence type="predicted"/>
<evidence type="ECO:0000259" key="2">
    <source>
        <dbReference type="Pfam" id="PF10648"/>
    </source>
</evidence>
<keyword evidence="1" id="KW-0732">Signal</keyword>
<evidence type="ECO:0000313" key="3">
    <source>
        <dbReference type="EMBL" id="OGZ44130.1"/>
    </source>
</evidence>
<feature type="chain" id="PRO_5009582950" description="Bacterial spore germination immunoglobulin-like domain-containing protein" evidence="1">
    <location>
        <begin position="23"/>
        <end position="147"/>
    </location>
</feature>
<reference evidence="3 4" key="1">
    <citation type="journal article" date="2016" name="Nat. Commun.">
        <title>Thousands of microbial genomes shed light on interconnected biogeochemical processes in an aquifer system.</title>
        <authorList>
            <person name="Anantharaman K."/>
            <person name="Brown C.T."/>
            <person name="Hug L.A."/>
            <person name="Sharon I."/>
            <person name="Castelle C.J."/>
            <person name="Probst A.J."/>
            <person name="Thomas B.C."/>
            <person name="Singh A."/>
            <person name="Wilkins M.J."/>
            <person name="Karaoz U."/>
            <person name="Brodie E.L."/>
            <person name="Williams K.H."/>
            <person name="Hubbard S.S."/>
            <person name="Banfield J.F."/>
        </authorList>
    </citation>
    <scope>NUCLEOTIDE SEQUENCE [LARGE SCALE GENOMIC DNA]</scope>
</reference>